<accession>Q4FUJ1</accession>
<evidence type="ECO:0000313" key="2">
    <source>
        <dbReference type="EMBL" id="AAZ18317.1"/>
    </source>
</evidence>
<proteinExistence type="predicted"/>
<gene>
    <name evidence="2" type="ordered locus">Psyc_0454</name>
</gene>
<feature type="domain" description="Minor tail T" evidence="1">
    <location>
        <begin position="1"/>
        <end position="59"/>
    </location>
</feature>
<dbReference type="HOGENOM" id="CLU_2685172_0_0_6"/>
<dbReference type="STRING" id="259536.Psyc_0454"/>
<protein>
    <recommendedName>
        <fullName evidence="1">Minor tail T domain-containing protein</fullName>
    </recommendedName>
</protein>
<evidence type="ECO:0000313" key="3">
    <source>
        <dbReference type="Proteomes" id="UP000000546"/>
    </source>
</evidence>
<dbReference type="KEGG" id="par:Psyc_0454"/>
<dbReference type="AlphaFoldDB" id="Q4FUJ1"/>
<dbReference type="EMBL" id="CP000082">
    <property type="protein sequence ID" value="AAZ18317.1"/>
    <property type="molecule type" value="Genomic_DNA"/>
</dbReference>
<dbReference type="Proteomes" id="UP000000546">
    <property type="component" value="Chromosome"/>
</dbReference>
<reference evidence="2 3" key="1">
    <citation type="journal article" date="2010" name="Appl. Environ. Microbiol.">
        <title>The genome sequence of Psychrobacter arcticus 273-4, a psychroactive Siberian permafrost bacterium, reveals mechanisms for adaptation to low-temperature growth.</title>
        <authorList>
            <person name="Ayala-del-Rio H.L."/>
            <person name="Chain P.S."/>
            <person name="Grzymski J.J."/>
            <person name="Ponder M.A."/>
            <person name="Ivanova N."/>
            <person name="Bergholz P.W."/>
            <person name="Di Bartolo G."/>
            <person name="Hauser L."/>
            <person name="Land M."/>
            <person name="Bakermans C."/>
            <person name="Rodrigues D."/>
            <person name="Klappenbach J."/>
            <person name="Zarka D."/>
            <person name="Larimer F."/>
            <person name="Richardson P."/>
            <person name="Murray A."/>
            <person name="Thomashow M."/>
            <person name="Tiedje J.M."/>
        </authorList>
    </citation>
    <scope>NUCLEOTIDE SEQUENCE [LARGE SCALE GENOMIC DNA]</scope>
    <source>
        <strain evidence="3">DSM 17307 / VKM B-2377 / 273-4</strain>
    </source>
</reference>
<keyword evidence="3" id="KW-1185">Reference proteome</keyword>
<name>Q4FUJ1_PSYA2</name>
<sequence length="74" mass="8330">MAYYNIDPWGGYRSDIQTAKIEAGITSYTGSLYDILSFNPNPLPAEQIEKRAKAAQIAKLERETQQMAKMFDVA</sequence>
<organism evidence="2 3">
    <name type="scientific">Psychrobacter arcticus (strain DSM 17307 / VKM B-2377 / 273-4)</name>
    <dbReference type="NCBI Taxonomy" id="259536"/>
    <lineage>
        <taxon>Bacteria</taxon>
        <taxon>Pseudomonadati</taxon>
        <taxon>Pseudomonadota</taxon>
        <taxon>Gammaproteobacteria</taxon>
        <taxon>Moraxellales</taxon>
        <taxon>Moraxellaceae</taxon>
        <taxon>Psychrobacter</taxon>
    </lineage>
</organism>
<dbReference type="Pfam" id="PF06223">
    <property type="entry name" value="Phage_tail_T"/>
    <property type="match status" value="1"/>
</dbReference>
<dbReference type="InterPro" id="IPR009350">
    <property type="entry name" value="Phage_tail_T"/>
</dbReference>
<evidence type="ECO:0000259" key="1">
    <source>
        <dbReference type="Pfam" id="PF06223"/>
    </source>
</evidence>